<dbReference type="Proteomes" id="UP001164250">
    <property type="component" value="Chromosome 9"/>
</dbReference>
<dbReference type="EMBL" id="CM047905">
    <property type="protein sequence ID" value="KAJ0088302.1"/>
    <property type="molecule type" value="Genomic_DNA"/>
</dbReference>
<gene>
    <name evidence="1" type="ORF">Patl1_31408</name>
</gene>
<proteinExistence type="predicted"/>
<organism evidence="1 2">
    <name type="scientific">Pistacia atlantica</name>
    <dbReference type="NCBI Taxonomy" id="434234"/>
    <lineage>
        <taxon>Eukaryota</taxon>
        <taxon>Viridiplantae</taxon>
        <taxon>Streptophyta</taxon>
        <taxon>Embryophyta</taxon>
        <taxon>Tracheophyta</taxon>
        <taxon>Spermatophyta</taxon>
        <taxon>Magnoliopsida</taxon>
        <taxon>eudicotyledons</taxon>
        <taxon>Gunneridae</taxon>
        <taxon>Pentapetalae</taxon>
        <taxon>rosids</taxon>
        <taxon>malvids</taxon>
        <taxon>Sapindales</taxon>
        <taxon>Anacardiaceae</taxon>
        <taxon>Pistacia</taxon>
    </lineage>
</organism>
<reference evidence="2" key="1">
    <citation type="journal article" date="2023" name="G3 (Bethesda)">
        <title>Genome assembly and association tests identify interacting loci associated with vigor, precocity, and sex in interspecific pistachio rootstocks.</title>
        <authorList>
            <person name="Palmer W."/>
            <person name="Jacygrad E."/>
            <person name="Sagayaradj S."/>
            <person name="Cavanaugh K."/>
            <person name="Han R."/>
            <person name="Bertier L."/>
            <person name="Beede B."/>
            <person name="Kafkas S."/>
            <person name="Golino D."/>
            <person name="Preece J."/>
            <person name="Michelmore R."/>
        </authorList>
    </citation>
    <scope>NUCLEOTIDE SEQUENCE [LARGE SCALE GENOMIC DNA]</scope>
</reference>
<keyword evidence="2" id="KW-1185">Reference proteome</keyword>
<sequence>MIQSHPVEDLYLDDKFVNNGVAMDDDLMILNFFESSPTFSPPFTTTHDQFSLETSSTNFAPSAMSNEFIDFDDFPFHVNESSSVLGLEDLDPNFNIELDEMRDWLENGDHRESDDSYYHQLSIYQEVTDTSMDVTSIIQPILNLPTQDMEINNELCTSHLAKAYGEAMANEQRELAEVIVRRINEKVSPVECSRNGMFAHFTANSAILEAIPHDAGVLHIVDFDMGEGIQWASMIVALAQQQKLLQQCGIISQQITLKLTSIKWKNGDCICGQAHPHLRFEETKKQLICYANCHELKLKVEEMELQDLVSGIKKTTRRGRRREWLAFNCMWALPHMRRRRRRRHVMEFLKAAKDFLPNSDSNKTTNDKNNGIITFGDGDTWEKIEDYSCFGSFFDSYQNITGALLESMEWNFHKRLAEARIAMECLFVAPFASCVALLEKWKEGKRGLRI</sequence>
<protein>
    <submittedName>
        <fullName evidence="1">Uncharacterized protein</fullName>
    </submittedName>
</protein>
<evidence type="ECO:0000313" key="2">
    <source>
        <dbReference type="Proteomes" id="UP001164250"/>
    </source>
</evidence>
<name>A0ACC1ANP9_9ROSI</name>
<accession>A0ACC1ANP9</accession>
<comment type="caution">
    <text evidence="1">The sequence shown here is derived from an EMBL/GenBank/DDBJ whole genome shotgun (WGS) entry which is preliminary data.</text>
</comment>
<evidence type="ECO:0000313" key="1">
    <source>
        <dbReference type="EMBL" id="KAJ0088302.1"/>
    </source>
</evidence>